<dbReference type="AlphaFoldDB" id="A0A1B7MLR1"/>
<name>A0A1B7MLR1_9AGAM</name>
<accession>A0A1B7MLR1</accession>
<organism evidence="1 2">
    <name type="scientific">Rhizopogon vinicolor AM-OR11-026</name>
    <dbReference type="NCBI Taxonomy" id="1314800"/>
    <lineage>
        <taxon>Eukaryota</taxon>
        <taxon>Fungi</taxon>
        <taxon>Dikarya</taxon>
        <taxon>Basidiomycota</taxon>
        <taxon>Agaricomycotina</taxon>
        <taxon>Agaricomycetes</taxon>
        <taxon>Agaricomycetidae</taxon>
        <taxon>Boletales</taxon>
        <taxon>Suillineae</taxon>
        <taxon>Rhizopogonaceae</taxon>
        <taxon>Rhizopogon</taxon>
    </lineage>
</organism>
<evidence type="ECO:0000313" key="1">
    <source>
        <dbReference type="EMBL" id="OAX33536.1"/>
    </source>
</evidence>
<reference evidence="1 2" key="1">
    <citation type="submission" date="2016-06" db="EMBL/GenBank/DDBJ databases">
        <title>Comparative genomics of the ectomycorrhizal sister species Rhizopogon vinicolor and Rhizopogon vesiculosus (Basidiomycota: Boletales) reveals a divergence of the mating type B locus.</title>
        <authorList>
            <consortium name="DOE Joint Genome Institute"/>
            <person name="Mujic A.B."/>
            <person name="Kuo A."/>
            <person name="Tritt A."/>
            <person name="Lipzen A."/>
            <person name="Chen C."/>
            <person name="Johnson J."/>
            <person name="Sharma A."/>
            <person name="Barry K."/>
            <person name="Grigoriev I.V."/>
            <person name="Spatafora J.W."/>
        </authorList>
    </citation>
    <scope>NUCLEOTIDE SEQUENCE [LARGE SCALE GENOMIC DNA]</scope>
    <source>
        <strain evidence="1 2">AM-OR11-026</strain>
    </source>
</reference>
<dbReference type="STRING" id="1314800.A0A1B7MLR1"/>
<sequence>LEQLTAVDPSCLLKDQRHAYDIINWHLTETPAGRAPLQLLMHSIPGEGRSHACQGCIVYTGIAASIIDDMTLHVIAQVPVNGNWQFSGPINCTLSLIKVL</sequence>
<dbReference type="Proteomes" id="UP000092154">
    <property type="component" value="Unassembled WGS sequence"/>
</dbReference>
<keyword evidence="2" id="KW-1185">Reference proteome</keyword>
<dbReference type="InParanoid" id="A0A1B7MLR1"/>
<evidence type="ECO:0000313" key="2">
    <source>
        <dbReference type="Proteomes" id="UP000092154"/>
    </source>
</evidence>
<dbReference type="OrthoDB" id="432234at2759"/>
<protein>
    <submittedName>
        <fullName evidence="1">Uncharacterized protein</fullName>
    </submittedName>
</protein>
<proteinExistence type="predicted"/>
<feature type="non-terminal residue" evidence="1">
    <location>
        <position position="1"/>
    </location>
</feature>
<dbReference type="EMBL" id="KV448752">
    <property type="protein sequence ID" value="OAX33536.1"/>
    <property type="molecule type" value="Genomic_DNA"/>
</dbReference>
<gene>
    <name evidence="1" type="ORF">K503DRAFT_775504</name>
</gene>